<dbReference type="KEGG" id="tagg:NF865_06980"/>
<evidence type="ECO:0000256" key="6">
    <source>
        <dbReference type="SAM" id="Phobius"/>
    </source>
</evidence>
<sequence>MSERESWSWELGLIFAALGSAVGLGNIWMFPMLVGENGGAAFLIPYILTIALLAWVGLTIEFNTGRIAQAGPSKAYERLGVPGGKYLGALAVLRVSLVLAWYSSVVGWTIRYIIAPFSSGFWEDPQTYFSTVSSAGQSALFAVIAIVATGLIVMGGVRKGIEPIVKGMMITLFALLIVVVLRAVTLPNALKGLEYYLIPDISKLSPRVVLNAMAQAFFSCSLAGAAMVVYGSYLKKDSDSVVSAITTAFGDTTVAILAGFAVFPLVLAFGISPSAGAGLLFVSLPHAFAEMPGGTLIALIFFIAAAFAGITSTVSMLEVSTEALLQYTKLDRKKVSVILMVLLSLLAVPIAFYPVIWNYARYIVLYTGPIVAILPPIALFWVRNPEETLEDINRGAIKKLGRWFIYWGKYIYPVGILAAYLLNIVG</sequence>
<organism evidence="7 8">
    <name type="scientific">Thermococcus aggregans</name>
    <dbReference type="NCBI Taxonomy" id="110163"/>
    <lineage>
        <taxon>Archaea</taxon>
        <taxon>Methanobacteriati</taxon>
        <taxon>Methanobacteriota</taxon>
        <taxon>Thermococci</taxon>
        <taxon>Thermococcales</taxon>
        <taxon>Thermococcaceae</taxon>
        <taxon>Thermococcus</taxon>
    </lineage>
</organism>
<dbReference type="SUPFAM" id="SSF161070">
    <property type="entry name" value="SNF-like"/>
    <property type="match status" value="1"/>
</dbReference>
<feature type="transmembrane region" description="Helical" evidence="6">
    <location>
        <begin position="403"/>
        <end position="422"/>
    </location>
</feature>
<protein>
    <submittedName>
        <fullName evidence="7">Sodium-dependent transporter</fullName>
    </submittedName>
</protein>
<gene>
    <name evidence="7" type="ORF">NF865_06980</name>
</gene>
<comment type="subcellular location">
    <subcellularLocation>
        <location evidence="1">Membrane</location>
        <topology evidence="1">Multi-pass membrane protein</topology>
    </subcellularLocation>
</comment>
<evidence type="ECO:0000256" key="2">
    <source>
        <dbReference type="ARBA" id="ARBA00022448"/>
    </source>
</evidence>
<feature type="transmembrane region" description="Helical" evidence="6">
    <location>
        <begin position="337"/>
        <end position="357"/>
    </location>
</feature>
<dbReference type="PANTHER" id="PTHR42948">
    <property type="entry name" value="TRANSPORTER"/>
    <property type="match status" value="1"/>
</dbReference>
<dbReference type="AlphaFoldDB" id="A0A9E7MWB1"/>
<dbReference type="EMBL" id="CP099582">
    <property type="protein sequence ID" value="USS40080.1"/>
    <property type="molecule type" value="Genomic_DNA"/>
</dbReference>
<keyword evidence="8" id="KW-1185">Reference proteome</keyword>
<evidence type="ECO:0000313" key="7">
    <source>
        <dbReference type="EMBL" id="USS40080.1"/>
    </source>
</evidence>
<keyword evidence="5 6" id="KW-0472">Membrane</keyword>
<feature type="transmembrane region" description="Helical" evidence="6">
    <location>
        <begin position="363"/>
        <end position="382"/>
    </location>
</feature>
<feature type="transmembrane region" description="Helical" evidence="6">
    <location>
        <begin position="134"/>
        <end position="157"/>
    </location>
</feature>
<dbReference type="PROSITE" id="PS50267">
    <property type="entry name" value="NA_NEUROTRAN_SYMP_3"/>
    <property type="match status" value="1"/>
</dbReference>
<dbReference type="InterPro" id="IPR000175">
    <property type="entry name" value="Na/ntran_symport"/>
</dbReference>
<evidence type="ECO:0000256" key="5">
    <source>
        <dbReference type="ARBA" id="ARBA00023136"/>
    </source>
</evidence>
<evidence type="ECO:0000256" key="4">
    <source>
        <dbReference type="ARBA" id="ARBA00022989"/>
    </source>
</evidence>
<feature type="transmembrane region" description="Helical" evidence="6">
    <location>
        <begin position="254"/>
        <end position="284"/>
    </location>
</feature>
<dbReference type="GO" id="GO:0016020">
    <property type="term" value="C:membrane"/>
    <property type="evidence" value="ECO:0007669"/>
    <property type="project" value="UniProtKB-SubCell"/>
</dbReference>
<feature type="transmembrane region" description="Helical" evidence="6">
    <location>
        <begin position="86"/>
        <end position="114"/>
    </location>
</feature>
<dbReference type="InterPro" id="IPR037272">
    <property type="entry name" value="SNS_sf"/>
</dbReference>
<keyword evidence="3 6" id="KW-0812">Transmembrane</keyword>
<feature type="transmembrane region" description="Helical" evidence="6">
    <location>
        <begin position="43"/>
        <end position="65"/>
    </location>
</feature>
<evidence type="ECO:0000256" key="3">
    <source>
        <dbReference type="ARBA" id="ARBA00022692"/>
    </source>
</evidence>
<evidence type="ECO:0000313" key="8">
    <source>
        <dbReference type="Proteomes" id="UP001055732"/>
    </source>
</evidence>
<evidence type="ECO:0000256" key="1">
    <source>
        <dbReference type="ARBA" id="ARBA00004141"/>
    </source>
</evidence>
<feature type="transmembrane region" description="Helical" evidence="6">
    <location>
        <begin position="296"/>
        <end position="317"/>
    </location>
</feature>
<feature type="transmembrane region" description="Helical" evidence="6">
    <location>
        <begin position="169"/>
        <end position="190"/>
    </location>
</feature>
<dbReference type="PRINTS" id="PR00176">
    <property type="entry name" value="NANEUSMPORT"/>
</dbReference>
<dbReference type="NCBIfam" id="NF037979">
    <property type="entry name" value="Na_transp"/>
    <property type="match status" value="1"/>
</dbReference>
<proteinExistence type="predicted"/>
<dbReference type="Proteomes" id="UP001055732">
    <property type="component" value="Chromosome"/>
</dbReference>
<dbReference type="CDD" id="cd10336">
    <property type="entry name" value="SLC6sbd_Tyt1-Like"/>
    <property type="match status" value="1"/>
</dbReference>
<accession>A0A9E7MWB1</accession>
<keyword evidence="2" id="KW-0813">Transport</keyword>
<reference evidence="7" key="2">
    <citation type="submission" date="2022-06" db="EMBL/GenBank/DDBJ databases">
        <authorList>
            <person name="Park Y.-J."/>
        </authorList>
    </citation>
    <scope>NUCLEOTIDE SEQUENCE</scope>
    <source>
        <strain evidence="7">TY</strain>
    </source>
</reference>
<dbReference type="InterPro" id="IPR047218">
    <property type="entry name" value="YocR/YhdH-like"/>
</dbReference>
<dbReference type="Pfam" id="PF00209">
    <property type="entry name" value="SNF"/>
    <property type="match status" value="2"/>
</dbReference>
<feature type="transmembrane region" description="Helical" evidence="6">
    <location>
        <begin position="210"/>
        <end position="233"/>
    </location>
</feature>
<feature type="transmembrane region" description="Helical" evidence="6">
    <location>
        <begin position="12"/>
        <end position="31"/>
    </location>
</feature>
<keyword evidence="4 6" id="KW-1133">Transmembrane helix</keyword>
<dbReference type="PANTHER" id="PTHR42948:SF1">
    <property type="entry name" value="TRANSPORTER"/>
    <property type="match status" value="1"/>
</dbReference>
<dbReference type="RefSeq" id="WP_253304037.1">
    <property type="nucleotide sequence ID" value="NZ_CP099582.1"/>
</dbReference>
<name>A0A9E7MWB1_THEAG</name>
<reference evidence="7" key="1">
    <citation type="journal article" date="1998" name="Int. J. Syst. Bacteriol. 48 Pt">
        <title>Thermococcus guaymasensis sp. nov. and Thermococcus aggregans sp. nov., two novel thermophilic archaea isolated from the Guaymas Basin hydrothermal vent site.</title>
        <authorList>
            <person name="Canganella F."/>
            <person name="Jones W.J."/>
            <person name="Gambacorta A."/>
            <person name="Antranikian G."/>
        </authorList>
    </citation>
    <scope>NUCLEOTIDE SEQUENCE</scope>
    <source>
        <strain evidence="7">TY</strain>
    </source>
</reference>